<reference evidence="1 2" key="2">
    <citation type="submission" date="2018-10" db="EMBL/GenBank/DDBJ databases">
        <authorList>
            <consortium name="Pathogen Informatics"/>
        </authorList>
    </citation>
    <scope>NUCLEOTIDE SEQUENCE [LARGE SCALE GENOMIC DNA]</scope>
</reference>
<sequence length="152" mass="17234">MERTSHVAAKFLAEAACSCVMEPLYWKRQIDPVESNFPTILRGYPGERRSQKTMKVYHLSKKISNRKTFAFICPVISLAYVKVVNSVRRSSSKGRVTTSEKGTEVGIELGIRYKVDEKRVAVVVAFHVKLSVVKRVGNDEAEEIRISRITMN</sequence>
<evidence type="ECO:0000313" key="2">
    <source>
        <dbReference type="Proteomes" id="UP000274131"/>
    </source>
</evidence>
<organism evidence="3">
    <name type="scientific">Enterobius vermicularis</name>
    <name type="common">Human pinworm</name>
    <dbReference type="NCBI Taxonomy" id="51028"/>
    <lineage>
        <taxon>Eukaryota</taxon>
        <taxon>Metazoa</taxon>
        <taxon>Ecdysozoa</taxon>
        <taxon>Nematoda</taxon>
        <taxon>Chromadorea</taxon>
        <taxon>Rhabditida</taxon>
        <taxon>Spirurina</taxon>
        <taxon>Oxyuridomorpha</taxon>
        <taxon>Oxyuroidea</taxon>
        <taxon>Oxyuridae</taxon>
        <taxon>Enterobius</taxon>
    </lineage>
</organism>
<name>A0A0N4V1R3_ENTVE</name>
<evidence type="ECO:0000313" key="1">
    <source>
        <dbReference type="EMBL" id="VDD88468.1"/>
    </source>
</evidence>
<gene>
    <name evidence="1" type="ORF">EVEC_LOCUS3611</name>
</gene>
<accession>A0A0N4V1R3</accession>
<protein>
    <submittedName>
        <fullName evidence="3">Cystatin domain-containing protein</fullName>
    </submittedName>
</protein>
<dbReference type="AlphaFoldDB" id="A0A0N4V1R3"/>
<keyword evidence="2" id="KW-1185">Reference proteome</keyword>
<dbReference type="WBParaSite" id="EVEC_0000390301-mRNA-1">
    <property type="protein sequence ID" value="EVEC_0000390301-mRNA-1"/>
    <property type="gene ID" value="EVEC_0000390301"/>
</dbReference>
<reference evidence="3" key="1">
    <citation type="submission" date="2017-02" db="UniProtKB">
        <authorList>
            <consortium name="WormBaseParasite"/>
        </authorList>
    </citation>
    <scope>IDENTIFICATION</scope>
</reference>
<evidence type="ECO:0000313" key="3">
    <source>
        <dbReference type="WBParaSite" id="EVEC_0000390301-mRNA-1"/>
    </source>
</evidence>
<proteinExistence type="predicted"/>
<dbReference type="EMBL" id="UXUI01007637">
    <property type="protein sequence ID" value="VDD88468.1"/>
    <property type="molecule type" value="Genomic_DNA"/>
</dbReference>
<dbReference type="Proteomes" id="UP000274131">
    <property type="component" value="Unassembled WGS sequence"/>
</dbReference>